<accession>A0ABD2NGK3</accession>
<proteinExistence type="predicted"/>
<evidence type="ECO:0000313" key="3">
    <source>
        <dbReference type="Proteomes" id="UP001516400"/>
    </source>
</evidence>
<reference evidence="2 3" key="1">
    <citation type="journal article" date="2021" name="BMC Biol.">
        <title>Horizontally acquired antibacterial genes associated with adaptive radiation of ladybird beetles.</title>
        <authorList>
            <person name="Li H.S."/>
            <person name="Tang X.F."/>
            <person name="Huang Y.H."/>
            <person name="Xu Z.Y."/>
            <person name="Chen M.L."/>
            <person name="Du X.Y."/>
            <person name="Qiu B.Y."/>
            <person name="Chen P.T."/>
            <person name="Zhang W."/>
            <person name="Slipinski A."/>
            <person name="Escalona H.E."/>
            <person name="Waterhouse R.M."/>
            <person name="Zwick A."/>
            <person name="Pang H."/>
        </authorList>
    </citation>
    <scope>NUCLEOTIDE SEQUENCE [LARGE SCALE GENOMIC DNA]</scope>
    <source>
        <strain evidence="2">SYSU2018</strain>
    </source>
</reference>
<sequence length="86" mass="9912">MTSSGVLAHHQHDLSLKLNGHNLKKSLFRIIVIWYHSDKSRKVQTGSDRRSRRRQKLSHHLHLQPGRDLHGLSEPREIAVADAPVR</sequence>
<feature type="compositionally biased region" description="Basic and acidic residues" evidence="1">
    <location>
        <begin position="65"/>
        <end position="86"/>
    </location>
</feature>
<dbReference type="AlphaFoldDB" id="A0ABD2NGK3"/>
<gene>
    <name evidence="2" type="ORF">HHI36_013021</name>
</gene>
<keyword evidence="3" id="KW-1185">Reference proteome</keyword>
<evidence type="ECO:0000313" key="2">
    <source>
        <dbReference type="EMBL" id="KAL3277675.1"/>
    </source>
</evidence>
<organism evidence="2 3">
    <name type="scientific">Cryptolaemus montrouzieri</name>
    <dbReference type="NCBI Taxonomy" id="559131"/>
    <lineage>
        <taxon>Eukaryota</taxon>
        <taxon>Metazoa</taxon>
        <taxon>Ecdysozoa</taxon>
        <taxon>Arthropoda</taxon>
        <taxon>Hexapoda</taxon>
        <taxon>Insecta</taxon>
        <taxon>Pterygota</taxon>
        <taxon>Neoptera</taxon>
        <taxon>Endopterygota</taxon>
        <taxon>Coleoptera</taxon>
        <taxon>Polyphaga</taxon>
        <taxon>Cucujiformia</taxon>
        <taxon>Coccinelloidea</taxon>
        <taxon>Coccinellidae</taxon>
        <taxon>Scymninae</taxon>
        <taxon>Scymnini</taxon>
        <taxon>Cryptolaemus</taxon>
    </lineage>
</organism>
<dbReference type="Proteomes" id="UP001516400">
    <property type="component" value="Unassembled WGS sequence"/>
</dbReference>
<protein>
    <submittedName>
        <fullName evidence="2">Uncharacterized protein</fullName>
    </submittedName>
</protein>
<evidence type="ECO:0000256" key="1">
    <source>
        <dbReference type="SAM" id="MobiDB-lite"/>
    </source>
</evidence>
<feature type="compositionally biased region" description="Basic residues" evidence="1">
    <location>
        <begin position="50"/>
        <end position="62"/>
    </location>
</feature>
<feature type="region of interest" description="Disordered" evidence="1">
    <location>
        <begin position="42"/>
        <end position="86"/>
    </location>
</feature>
<name>A0ABD2NGK3_9CUCU</name>
<dbReference type="EMBL" id="JABFTP020000103">
    <property type="protein sequence ID" value="KAL3277675.1"/>
    <property type="molecule type" value="Genomic_DNA"/>
</dbReference>
<comment type="caution">
    <text evidence="2">The sequence shown here is derived from an EMBL/GenBank/DDBJ whole genome shotgun (WGS) entry which is preliminary data.</text>
</comment>